<dbReference type="PANTHER" id="PTHR43304">
    <property type="entry name" value="PHYTOCHROME-LIKE PROTEIN CPH1"/>
    <property type="match status" value="1"/>
</dbReference>
<dbReference type="Gene3D" id="3.30.565.10">
    <property type="entry name" value="Histidine kinase-like ATPase, C-terminal domain"/>
    <property type="match status" value="1"/>
</dbReference>
<accession>A0A0K8NXR4</accession>
<evidence type="ECO:0000256" key="2">
    <source>
        <dbReference type="ARBA" id="ARBA00004429"/>
    </source>
</evidence>
<dbReference type="SMART" id="SM00387">
    <property type="entry name" value="HATPase_c"/>
    <property type="match status" value="1"/>
</dbReference>
<keyword evidence="4" id="KW-1003">Cell membrane</keyword>
<evidence type="ECO:0000256" key="7">
    <source>
        <dbReference type="ARBA" id="ARBA00022679"/>
    </source>
</evidence>
<keyword evidence="5" id="KW-0997">Cell inner membrane</keyword>
<dbReference type="PROSITE" id="PS50112">
    <property type="entry name" value="PAS"/>
    <property type="match status" value="1"/>
</dbReference>
<keyword evidence="12" id="KW-1133">Transmembrane helix</keyword>
<gene>
    <name evidence="18" type="ORF">ISF6_0732</name>
</gene>
<dbReference type="EC" id="2.7.13.3" evidence="3"/>
<dbReference type="Pfam" id="PF01590">
    <property type="entry name" value="GAF"/>
    <property type="match status" value="1"/>
</dbReference>
<dbReference type="Pfam" id="PF00512">
    <property type="entry name" value="HisKA"/>
    <property type="match status" value="1"/>
</dbReference>
<keyword evidence="19" id="KW-1185">Reference proteome</keyword>
<evidence type="ECO:0000256" key="8">
    <source>
        <dbReference type="ARBA" id="ARBA00022692"/>
    </source>
</evidence>
<evidence type="ECO:0000313" key="19">
    <source>
        <dbReference type="Proteomes" id="UP000037660"/>
    </source>
</evidence>
<dbReference type="SMART" id="SM00388">
    <property type="entry name" value="HisKA"/>
    <property type="match status" value="1"/>
</dbReference>
<dbReference type="Proteomes" id="UP000037660">
    <property type="component" value="Unassembled WGS sequence"/>
</dbReference>
<dbReference type="Pfam" id="PF02743">
    <property type="entry name" value="dCache_1"/>
    <property type="match status" value="1"/>
</dbReference>
<comment type="caution">
    <text evidence="18">The sequence shown here is derived from an EMBL/GenBank/DDBJ whole genome shotgun (WGS) entry which is preliminary data.</text>
</comment>
<dbReference type="PROSITE" id="PS50109">
    <property type="entry name" value="HIS_KIN"/>
    <property type="match status" value="1"/>
</dbReference>
<dbReference type="InterPro" id="IPR033479">
    <property type="entry name" value="dCache_1"/>
</dbReference>
<dbReference type="PRINTS" id="PR00344">
    <property type="entry name" value="BCTRLSENSOR"/>
</dbReference>
<keyword evidence="7" id="KW-0808">Transferase</keyword>
<evidence type="ECO:0000256" key="3">
    <source>
        <dbReference type="ARBA" id="ARBA00012438"/>
    </source>
</evidence>
<dbReference type="AlphaFoldDB" id="A0A0K8NXR4"/>
<keyword evidence="8" id="KW-0812">Transmembrane</keyword>
<dbReference type="Gene3D" id="3.30.450.20">
    <property type="entry name" value="PAS domain"/>
    <property type="match status" value="4"/>
</dbReference>
<feature type="domain" description="PAC" evidence="17">
    <location>
        <begin position="573"/>
        <end position="625"/>
    </location>
</feature>
<evidence type="ECO:0000256" key="13">
    <source>
        <dbReference type="ARBA" id="ARBA00023136"/>
    </source>
</evidence>
<dbReference type="OrthoDB" id="9808408at2"/>
<dbReference type="GO" id="GO:0000155">
    <property type="term" value="F:phosphorelay sensor kinase activity"/>
    <property type="evidence" value="ECO:0007669"/>
    <property type="project" value="InterPro"/>
</dbReference>
<keyword evidence="6" id="KW-0597">Phosphoprotein</keyword>
<dbReference type="CDD" id="cd00082">
    <property type="entry name" value="HisKA"/>
    <property type="match status" value="1"/>
</dbReference>
<dbReference type="SUPFAM" id="SSF55781">
    <property type="entry name" value="GAF domain-like"/>
    <property type="match status" value="1"/>
</dbReference>
<dbReference type="CDD" id="cd12914">
    <property type="entry name" value="PDC1_DGC_like"/>
    <property type="match status" value="1"/>
</dbReference>
<evidence type="ECO:0000256" key="5">
    <source>
        <dbReference type="ARBA" id="ARBA00022519"/>
    </source>
</evidence>
<evidence type="ECO:0000256" key="14">
    <source>
        <dbReference type="SAM" id="Coils"/>
    </source>
</evidence>
<evidence type="ECO:0000259" key="15">
    <source>
        <dbReference type="PROSITE" id="PS50109"/>
    </source>
</evidence>
<comment type="subcellular location">
    <subcellularLocation>
        <location evidence="2">Cell inner membrane</location>
        <topology evidence="2">Multi-pass membrane protein</topology>
    </subcellularLocation>
</comment>
<dbReference type="SUPFAM" id="SSF55874">
    <property type="entry name" value="ATPase domain of HSP90 chaperone/DNA topoisomerase II/histidine kinase"/>
    <property type="match status" value="1"/>
</dbReference>
<dbReference type="InterPro" id="IPR001610">
    <property type="entry name" value="PAC"/>
</dbReference>
<keyword evidence="10" id="KW-0547">Nucleotide-binding</keyword>
<dbReference type="GO" id="GO:0000166">
    <property type="term" value="F:nucleotide binding"/>
    <property type="evidence" value="ECO:0007669"/>
    <property type="project" value="UniProtKB-KW"/>
</dbReference>
<keyword evidence="11" id="KW-0418">Kinase</keyword>
<feature type="coiled-coil region" evidence="14">
    <location>
        <begin position="909"/>
        <end position="936"/>
    </location>
</feature>
<evidence type="ECO:0000256" key="11">
    <source>
        <dbReference type="ARBA" id="ARBA00022777"/>
    </source>
</evidence>
<keyword evidence="13" id="KW-0472">Membrane</keyword>
<dbReference type="Pfam" id="PF08447">
    <property type="entry name" value="PAS_3"/>
    <property type="match status" value="2"/>
</dbReference>
<dbReference type="SUPFAM" id="SSF47384">
    <property type="entry name" value="Homodimeric domain of signal transducing histidine kinase"/>
    <property type="match status" value="1"/>
</dbReference>
<dbReference type="Pfam" id="PF02518">
    <property type="entry name" value="HATPase_c"/>
    <property type="match status" value="1"/>
</dbReference>
<feature type="domain" description="PAC" evidence="17">
    <location>
        <begin position="446"/>
        <end position="497"/>
    </location>
</feature>
<evidence type="ECO:0000259" key="17">
    <source>
        <dbReference type="PROSITE" id="PS50113"/>
    </source>
</evidence>
<dbReference type="GO" id="GO:0005886">
    <property type="term" value="C:plasma membrane"/>
    <property type="evidence" value="ECO:0007669"/>
    <property type="project" value="UniProtKB-SubCell"/>
</dbReference>
<dbReference type="InterPro" id="IPR052162">
    <property type="entry name" value="Sensor_kinase/Photoreceptor"/>
</dbReference>
<evidence type="ECO:0000256" key="6">
    <source>
        <dbReference type="ARBA" id="ARBA00022553"/>
    </source>
</evidence>
<dbReference type="InterPro" id="IPR003018">
    <property type="entry name" value="GAF"/>
</dbReference>
<keyword evidence="9" id="KW-0677">Repeat</keyword>
<protein>
    <recommendedName>
        <fullName evidence="3">histidine kinase</fullName>
        <ecNumber evidence="3">2.7.13.3</ecNumber>
    </recommendedName>
</protein>
<dbReference type="PROSITE" id="PS50113">
    <property type="entry name" value="PAC"/>
    <property type="match status" value="2"/>
</dbReference>
<dbReference type="EMBL" id="BBYR01000014">
    <property type="protein sequence ID" value="GAP35161.1"/>
    <property type="molecule type" value="Genomic_DNA"/>
</dbReference>
<dbReference type="STRING" id="1547922.ISF6_0732"/>
<dbReference type="NCBIfam" id="TIGR00229">
    <property type="entry name" value="sensory_box"/>
    <property type="match status" value="2"/>
</dbReference>
<feature type="domain" description="PAS" evidence="16">
    <location>
        <begin position="626"/>
        <end position="696"/>
    </location>
</feature>
<evidence type="ECO:0000313" key="18">
    <source>
        <dbReference type="EMBL" id="GAP35161.1"/>
    </source>
</evidence>
<evidence type="ECO:0000256" key="12">
    <source>
        <dbReference type="ARBA" id="ARBA00022989"/>
    </source>
</evidence>
<dbReference type="InterPro" id="IPR013656">
    <property type="entry name" value="PAS_4"/>
</dbReference>
<dbReference type="InterPro" id="IPR013655">
    <property type="entry name" value="PAS_fold_3"/>
</dbReference>
<dbReference type="Gene3D" id="2.10.70.100">
    <property type="match status" value="1"/>
</dbReference>
<dbReference type="InterPro" id="IPR004358">
    <property type="entry name" value="Sig_transdc_His_kin-like_C"/>
</dbReference>
<dbReference type="InterPro" id="IPR003594">
    <property type="entry name" value="HATPase_dom"/>
</dbReference>
<dbReference type="InterPro" id="IPR036890">
    <property type="entry name" value="HATPase_C_sf"/>
</dbReference>
<feature type="domain" description="Histidine kinase" evidence="15">
    <location>
        <begin position="943"/>
        <end position="1159"/>
    </location>
</feature>
<proteinExistence type="predicted"/>
<evidence type="ECO:0000256" key="4">
    <source>
        <dbReference type="ARBA" id="ARBA00022475"/>
    </source>
</evidence>
<evidence type="ECO:0000256" key="9">
    <source>
        <dbReference type="ARBA" id="ARBA00022737"/>
    </source>
</evidence>
<evidence type="ECO:0000256" key="10">
    <source>
        <dbReference type="ARBA" id="ARBA00022741"/>
    </source>
</evidence>
<dbReference type="SUPFAM" id="SSF55785">
    <property type="entry name" value="PYP-like sensor domain (PAS domain)"/>
    <property type="match status" value="3"/>
</dbReference>
<dbReference type="FunFam" id="2.10.70.100:FF:000001">
    <property type="entry name" value="Sensory transduction histidine kinase"/>
    <property type="match status" value="1"/>
</dbReference>
<dbReference type="InterPro" id="IPR005467">
    <property type="entry name" value="His_kinase_dom"/>
</dbReference>
<dbReference type="SMART" id="SM00086">
    <property type="entry name" value="PAC"/>
    <property type="match status" value="2"/>
</dbReference>
<dbReference type="InterPro" id="IPR000014">
    <property type="entry name" value="PAS"/>
</dbReference>
<organism evidence="18 19">
    <name type="scientific">Piscinibacter sakaiensis</name>
    <name type="common">Ideonella sakaiensis</name>
    <dbReference type="NCBI Taxonomy" id="1547922"/>
    <lineage>
        <taxon>Bacteria</taxon>
        <taxon>Pseudomonadati</taxon>
        <taxon>Pseudomonadota</taxon>
        <taxon>Betaproteobacteria</taxon>
        <taxon>Burkholderiales</taxon>
        <taxon>Sphaerotilaceae</taxon>
        <taxon>Piscinibacter</taxon>
    </lineage>
</organism>
<dbReference type="InterPro" id="IPR035965">
    <property type="entry name" value="PAS-like_dom_sf"/>
</dbReference>
<dbReference type="RefSeq" id="WP_054019229.1">
    <property type="nucleotide sequence ID" value="NZ_BBYR01000014.1"/>
</dbReference>
<name>A0A0K8NXR4_PISS1</name>
<reference evidence="19" key="1">
    <citation type="submission" date="2015-07" db="EMBL/GenBank/DDBJ databases">
        <title>Discovery of a poly(ethylene terephthalate assimilation.</title>
        <authorList>
            <person name="Yoshida S."/>
            <person name="Hiraga K."/>
            <person name="Takehana T."/>
            <person name="Taniguchi I."/>
            <person name="Yamaji H."/>
            <person name="Maeda Y."/>
            <person name="Toyohara K."/>
            <person name="Miyamoto K."/>
            <person name="Kimura Y."/>
            <person name="Oda K."/>
        </authorList>
    </citation>
    <scope>NUCLEOTIDE SEQUENCE [LARGE SCALE GENOMIC DNA]</scope>
    <source>
        <strain evidence="19">NBRC 110686 / TISTR 2288 / 201-F6</strain>
    </source>
</reference>
<dbReference type="InterPro" id="IPR036097">
    <property type="entry name" value="HisK_dim/P_sf"/>
</dbReference>
<dbReference type="SMART" id="SM00065">
    <property type="entry name" value="GAF"/>
    <property type="match status" value="1"/>
</dbReference>
<feature type="coiled-coil region" evidence="14">
    <location>
        <begin position="343"/>
        <end position="370"/>
    </location>
</feature>
<dbReference type="Gene3D" id="1.10.287.130">
    <property type="match status" value="1"/>
</dbReference>
<dbReference type="Pfam" id="PF08448">
    <property type="entry name" value="PAS_4"/>
    <property type="match status" value="1"/>
</dbReference>
<dbReference type="CDD" id="cd00130">
    <property type="entry name" value="PAS"/>
    <property type="match status" value="3"/>
</dbReference>
<keyword evidence="14" id="KW-0175">Coiled coil</keyword>
<dbReference type="PANTHER" id="PTHR43304:SF1">
    <property type="entry name" value="PAC DOMAIN-CONTAINING PROTEIN"/>
    <property type="match status" value="1"/>
</dbReference>
<evidence type="ECO:0000256" key="1">
    <source>
        <dbReference type="ARBA" id="ARBA00000085"/>
    </source>
</evidence>
<dbReference type="Gene3D" id="3.30.450.40">
    <property type="match status" value="1"/>
</dbReference>
<evidence type="ECO:0000259" key="16">
    <source>
        <dbReference type="PROSITE" id="PS50112"/>
    </source>
</evidence>
<dbReference type="InterPro" id="IPR029016">
    <property type="entry name" value="GAF-like_dom_sf"/>
</dbReference>
<dbReference type="InterPro" id="IPR000700">
    <property type="entry name" value="PAS-assoc_C"/>
</dbReference>
<reference evidence="18 19" key="2">
    <citation type="journal article" date="2016" name="Science">
        <title>A bacterium that degrades and assimilates poly(ethylene terephthalate).</title>
        <authorList>
            <person name="Yoshida S."/>
            <person name="Hiraga K."/>
            <person name="Takehana T."/>
            <person name="Taniguchi I."/>
            <person name="Yamaji H."/>
            <person name="Maeda Y."/>
            <person name="Toyohara K."/>
            <person name="Miyamoto K."/>
            <person name="Kimura Y."/>
            <person name="Oda K."/>
        </authorList>
    </citation>
    <scope>NUCLEOTIDE SEQUENCE [LARGE SCALE GENOMIC DNA]</scope>
    <source>
        <strain evidence="19">NBRC 110686 / TISTR 2288 / 201-F6</strain>
    </source>
</reference>
<dbReference type="InterPro" id="IPR003661">
    <property type="entry name" value="HisK_dim/P_dom"/>
</dbReference>
<dbReference type="SMART" id="SM00091">
    <property type="entry name" value="PAS"/>
    <property type="match status" value="3"/>
</dbReference>
<sequence length="1168" mass="126964">MTRPIPLRGALVLLLVLVLLPALVATAVSDRIAHREVAERARAELLLVARMASASQQAMVEGVHRMLLAAAQARSVREMEEPRCTALFDRLMASSDSFALVGMARADGRTVCQSRDPIDVSDRAYFQRAMRSGRFAVGNHIVGRRRNAPLVSFALPVRGEGEAIVGIAYASIDLRRIDEGLRALPLPPHLLVQLVDSDGTVLATSRPERSGSGAPLEPAVLREAVRARQAGELDSVDERDRRWMHALAPVDGALADSLVVAVSVREDLALAEPLAMVHRQLLALGAAALLAVALAWLLGRRLVEQPIASLLRRTQAIGRPAGAAGPAGPAPQLTALAMPIAEFRGLDAALRELEERLGRHERERDALLAETRHQAEQLGRAQRLARVAYCELQLADGRVLASPGLAEVLGMPVARTLDGVMRHVGAADRERLRAALGRCVSTGLPLDVEFALHRPDGSELWLHVLGEIDERGAQGRRLVAAVQDVGERRAAEAAAREHQARLEAAVTAAHMGTYDHDLRSGRALWLGRHEAMWGYADGQYDGSVAMFLQRVHPDDRARVSAANEDSRRAGRPLHIEYRVQWPDGRVRWVVDSGNVVRDDDGVPVRFVGVVLDVTEVKEAEQHLAAMSRRISGILESTSDGFVSVGRDWRVTYANRRGAEVLGHTPDGMLGRTLRELFPESAGSDFDLAVRRAMREREETHLESYYPPWGRWYENHVFPSDEGLAVYFRDITPRKQAEAAIAALVERLQALREMDRALLQAGSIADVAQLGLARLRGLLACERASYLTTTPDGGAVRCLWSDGGGEAVFPPGTDVPAGDLGRGFIEGLARQGRLSIDDLDRVEQPSPLLLRAASAGVRSLLVLPLKDGQRVVGAALMAAPRAGHFDAGRVAIAEGIVDRLNIAVEQLALRQRLDRHAAELERRVAERTAEVVQANRELEAFSYSVSHDLRAPLQSVSGFSQALLSRHAAQLEPKARHYLERILAGAQQMEQLIADLLALAQVSHAEMRARPVDLVPIARDLLQALRDQAPAREVEVVLPATLVVHGDRALLRVLLDNLLGNAWKFSAPAARPRIELGAEPAAEGGDPVFYVADNGAGFDPAQAAGLFTPFRRLHSHSEFPGTGIGLATVQRIVARHGGRVWAESTPGVRTVLRVALARRTLDEAATEST</sequence>
<comment type="catalytic activity">
    <reaction evidence="1">
        <text>ATP + protein L-histidine = ADP + protein N-phospho-L-histidine.</text>
        <dbReference type="EC" id="2.7.13.3"/>
    </reaction>
</comment>